<dbReference type="Proteomes" id="UP000035762">
    <property type="component" value="Unassembled WGS sequence"/>
</dbReference>
<keyword evidence="22" id="KW-1185">Reference proteome</keyword>
<comment type="similarity">
    <text evidence="3">Belongs to the etk/wzc family.</text>
</comment>
<keyword evidence="10 21" id="KW-0418">Kinase</keyword>
<dbReference type="InterPro" id="IPR050445">
    <property type="entry name" value="Bact_polysacc_biosynth/exp"/>
</dbReference>
<dbReference type="NCBIfam" id="TIGR01007">
    <property type="entry name" value="eps_fam"/>
    <property type="match status" value="1"/>
</dbReference>
<dbReference type="InterPro" id="IPR025669">
    <property type="entry name" value="AAA_dom"/>
</dbReference>
<dbReference type="InterPro" id="IPR003856">
    <property type="entry name" value="LPS_length_determ_N"/>
</dbReference>
<dbReference type="PANTHER" id="PTHR32309">
    <property type="entry name" value="TYROSINE-PROTEIN KINASE"/>
    <property type="match status" value="1"/>
</dbReference>
<dbReference type="AlphaFoldDB" id="A0A090MKT2"/>
<dbReference type="Gene3D" id="3.40.50.300">
    <property type="entry name" value="P-loop containing nucleotide triphosphate hydrolases"/>
    <property type="match status" value="1"/>
</dbReference>
<evidence type="ECO:0000256" key="14">
    <source>
        <dbReference type="ARBA" id="ARBA00023137"/>
    </source>
</evidence>
<feature type="transmembrane region" description="Helical" evidence="17">
    <location>
        <begin position="44"/>
        <end position="62"/>
    </location>
</feature>
<evidence type="ECO:0000256" key="13">
    <source>
        <dbReference type="ARBA" id="ARBA00023136"/>
    </source>
</evidence>
<comment type="catalytic activity">
    <reaction evidence="15">
        <text>L-tyrosyl-[protein] + ATP = O-phospho-L-tyrosyl-[protein] + ADP + H(+)</text>
        <dbReference type="Rhea" id="RHEA:10596"/>
        <dbReference type="Rhea" id="RHEA-COMP:10136"/>
        <dbReference type="Rhea" id="RHEA-COMP:20101"/>
        <dbReference type="ChEBI" id="CHEBI:15378"/>
        <dbReference type="ChEBI" id="CHEBI:30616"/>
        <dbReference type="ChEBI" id="CHEBI:46858"/>
        <dbReference type="ChEBI" id="CHEBI:61978"/>
        <dbReference type="ChEBI" id="CHEBI:456216"/>
        <dbReference type="EC" id="2.7.10.2"/>
    </reaction>
</comment>
<keyword evidence="7" id="KW-0808">Transferase</keyword>
<dbReference type="GO" id="GO:0005886">
    <property type="term" value="C:plasma membrane"/>
    <property type="evidence" value="ECO:0007669"/>
    <property type="project" value="UniProtKB-SubCell"/>
</dbReference>
<keyword evidence="11" id="KW-0067">ATP-binding</keyword>
<evidence type="ECO:0000256" key="3">
    <source>
        <dbReference type="ARBA" id="ARBA00008883"/>
    </source>
</evidence>
<evidence type="ECO:0000259" key="19">
    <source>
        <dbReference type="Pfam" id="PF13614"/>
    </source>
</evidence>
<dbReference type="Pfam" id="PF13807">
    <property type="entry name" value="GNVR"/>
    <property type="match status" value="1"/>
</dbReference>
<dbReference type="EC" id="2.7.10.2" evidence="4"/>
<dbReference type="InterPro" id="IPR027417">
    <property type="entry name" value="P-loop_NTPase"/>
</dbReference>
<dbReference type="GO" id="GO:0005524">
    <property type="term" value="F:ATP binding"/>
    <property type="evidence" value="ECO:0007669"/>
    <property type="project" value="UniProtKB-KW"/>
</dbReference>
<evidence type="ECO:0000256" key="1">
    <source>
        <dbReference type="ARBA" id="ARBA00004429"/>
    </source>
</evidence>
<comment type="caution">
    <text evidence="21">The sequence shown here is derived from an EMBL/GenBank/DDBJ whole genome shotgun (WGS) entry which is preliminary data.</text>
</comment>
<evidence type="ECO:0000256" key="17">
    <source>
        <dbReference type="SAM" id="Phobius"/>
    </source>
</evidence>
<dbReference type="InterPro" id="IPR032807">
    <property type="entry name" value="GNVR"/>
</dbReference>
<evidence type="ECO:0000256" key="15">
    <source>
        <dbReference type="ARBA" id="ARBA00051245"/>
    </source>
</evidence>
<keyword evidence="16" id="KW-0175">Coiled coil</keyword>
<keyword evidence="9" id="KW-0547">Nucleotide-binding</keyword>
<keyword evidence="6" id="KW-0997">Cell inner membrane</keyword>
<evidence type="ECO:0000256" key="10">
    <source>
        <dbReference type="ARBA" id="ARBA00022777"/>
    </source>
</evidence>
<evidence type="ECO:0000259" key="18">
    <source>
        <dbReference type="Pfam" id="PF02706"/>
    </source>
</evidence>
<dbReference type="EMBL" id="CCAZ020000001">
    <property type="protein sequence ID" value="CEG08080.1"/>
    <property type="molecule type" value="Genomic_DNA"/>
</dbReference>
<accession>A0A090MKT2</accession>
<feature type="domain" description="Tyrosine-protein kinase G-rich" evidence="20">
    <location>
        <begin position="396"/>
        <end position="471"/>
    </location>
</feature>
<dbReference type="Pfam" id="PF13614">
    <property type="entry name" value="AAA_31"/>
    <property type="match status" value="1"/>
</dbReference>
<keyword evidence="14" id="KW-0829">Tyrosine-protein kinase</keyword>
<evidence type="ECO:0000313" key="22">
    <source>
        <dbReference type="Proteomes" id="UP000035762"/>
    </source>
</evidence>
<dbReference type="SUPFAM" id="SSF52540">
    <property type="entry name" value="P-loop containing nucleoside triphosphate hydrolases"/>
    <property type="match status" value="1"/>
</dbReference>
<keyword evidence="8 17" id="KW-0812">Transmembrane</keyword>
<name>A0A090MKT2_AFIFE</name>
<proteinExistence type="inferred from homology"/>
<dbReference type="Pfam" id="PF02706">
    <property type="entry name" value="Wzz"/>
    <property type="match status" value="1"/>
</dbReference>
<keyword evidence="5" id="KW-1003">Cell membrane</keyword>
<evidence type="ECO:0000256" key="4">
    <source>
        <dbReference type="ARBA" id="ARBA00011903"/>
    </source>
</evidence>
<evidence type="ECO:0000256" key="9">
    <source>
        <dbReference type="ARBA" id="ARBA00022741"/>
    </source>
</evidence>
<evidence type="ECO:0000256" key="11">
    <source>
        <dbReference type="ARBA" id="ARBA00022840"/>
    </source>
</evidence>
<keyword evidence="12 17" id="KW-1133">Transmembrane helix</keyword>
<evidence type="ECO:0000256" key="2">
    <source>
        <dbReference type="ARBA" id="ARBA00007316"/>
    </source>
</evidence>
<evidence type="ECO:0000259" key="20">
    <source>
        <dbReference type="Pfam" id="PF13807"/>
    </source>
</evidence>
<comment type="similarity">
    <text evidence="2">Belongs to the CpsD/CapB family.</text>
</comment>
<evidence type="ECO:0000256" key="12">
    <source>
        <dbReference type="ARBA" id="ARBA00022989"/>
    </source>
</evidence>
<protein>
    <recommendedName>
        <fullName evidence="4">non-specific protein-tyrosine kinase</fullName>
        <ecNumber evidence="4">2.7.10.2</ecNumber>
    </recommendedName>
</protein>
<feature type="transmembrane region" description="Helical" evidence="17">
    <location>
        <begin position="451"/>
        <end position="472"/>
    </location>
</feature>
<sequence>MLQRNSDELAAPRVEQIGMGVEDAAGPAVDLREIGRILRRRGGVIAYVAASLVGIALLYVLLATTRYTATSTVVIDPRHANVADTTQPVLSSYGTDDATIESQALLIQSVATLQRVVDKLKLTEDEEFSPEPGFLDPIKRVIGSLVSSESNEAAPDNAAQTRSVDLLQKRLKVVRQGTTFLVDINVSSKSPRKAALIANAIADAYLEEQVRAKFDVTRTAAKWLNGQLDSLKARVVASEKAVEDFRAANNLAVSQGVTLNDQQITDLNNKLISARSETAEARAKFEQVQQLSKSGNDPGGINAAISSDIITKLRTQYADIAKNEADLTSKYGPRHPLVASVHAQLKDTQRLIDQEIKRILQSTAHDYDVAKSREKSLQDSLDQLQNVSSESGQAQVRLHELQREAEANRTLYESYLARAKETSSQESLEMPDSRIVTKASIPLKPSSPKTLLILGLAIVLGGGGGVVLALLLDYLDSRIKTLEQAEAISGVPALAAIPRIGARELASRAKRGRFDLKGYDPAIMRLLPPSLQPPLMRYAIEEPGTFFAEAVRAARLSIQRVLRTQSAKVVLVTSALDSEGKTTFASNLALSFASLGVKTLLIDGDLRNPGLTRAVSPRASAGLMQVATGEIPLERAILFDRSSGLSILPATVCDNDNTITELMFSEEIATVLDRLRVHYELIIIDSPPLIPLVDGRALAELADRIVLALAWDQTPKEVLLHMMELLEPVSDRILGTVLTQVDLSRLRFYDYYRSSAYLKPYVASVAAAGGAAH</sequence>
<dbReference type="GO" id="GO:0004715">
    <property type="term" value="F:non-membrane spanning protein tyrosine kinase activity"/>
    <property type="evidence" value="ECO:0007669"/>
    <property type="project" value="UniProtKB-EC"/>
</dbReference>
<evidence type="ECO:0000313" key="21">
    <source>
        <dbReference type="EMBL" id="CEG08080.1"/>
    </source>
</evidence>
<dbReference type="OrthoDB" id="230260at2"/>
<evidence type="ECO:0000256" key="5">
    <source>
        <dbReference type="ARBA" id="ARBA00022475"/>
    </source>
</evidence>
<feature type="domain" description="Polysaccharide chain length determinant N-terminal" evidence="18">
    <location>
        <begin position="29"/>
        <end position="120"/>
    </location>
</feature>
<gene>
    <name evidence="21" type="primary">ptk_2</name>
    <name evidence="21" type="ORF">BN961_01489</name>
</gene>
<feature type="coiled-coil region" evidence="16">
    <location>
        <begin position="228"/>
        <end position="284"/>
    </location>
</feature>
<feature type="domain" description="AAA" evidence="19">
    <location>
        <begin position="580"/>
        <end position="729"/>
    </location>
</feature>
<reference evidence="21 22" key="1">
    <citation type="journal article" date="2014" name="Genome Announc.">
        <title>Genome Sequence of Afipia felis Strain 76713, Isolated in Hospital Water Using an Amoeba Co-Culture Procedure.</title>
        <authorList>
            <person name="Benamar S."/>
            <person name="La Scola B."/>
            <person name="Croce O."/>
        </authorList>
    </citation>
    <scope>NUCLEOTIDE SEQUENCE [LARGE SCALE GENOMIC DNA]</scope>
    <source>
        <strain evidence="21 22">76713</strain>
    </source>
</reference>
<comment type="subcellular location">
    <subcellularLocation>
        <location evidence="1">Cell inner membrane</location>
        <topology evidence="1">Multi-pass membrane protein</topology>
    </subcellularLocation>
</comment>
<dbReference type="CDD" id="cd05387">
    <property type="entry name" value="BY-kinase"/>
    <property type="match status" value="1"/>
</dbReference>
<evidence type="ECO:0000256" key="8">
    <source>
        <dbReference type="ARBA" id="ARBA00022692"/>
    </source>
</evidence>
<evidence type="ECO:0000256" key="7">
    <source>
        <dbReference type="ARBA" id="ARBA00022679"/>
    </source>
</evidence>
<dbReference type="InterPro" id="IPR005702">
    <property type="entry name" value="Wzc-like_C"/>
</dbReference>
<dbReference type="PANTHER" id="PTHR32309:SF13">
    <property type="entry name" value="FERRIC ENTEROBACTIN TRANSPORT PROTEIN FEPE"/>
    <property type="match status" value="1"/>
</dbReference>
<feature type="coiled-coil region" evidence="16">
    <location>
        <begin position="367"/>
        <end position="404"/>
    </location>
</feature>
<evidence type="ECO:0000256" key="6">
    <source>
        <dbReference type="ARBA" id="ARBA00022519"/>
    </source>
</evidence>
<dbReference type="STRING" id="1035.BN961_01489"/>
<evidence type="ECO:0000256" key="16">
    <source>
        <dbReference type="SAM" id="Coils"/>
    </source>
</evidence>
<keyword evidence="13 17" id="KW-0472">Membrane</keyword>
<organism evidence="21 22">
    <name type="scientific">Afipia felis</name>
    <name type="common">Cat scratch disease bacillus</name>
    <dbReference type="NCBI Taxonomy" id="1035"/>
    <lineage>
        <taxon>Bacteria</taxon>
        <taxon>Pseudomonadati</taxon>
        <taxon>Pseudomonadota</taxon>
        <taxon>Alphaproteobacteria</taxon>
        <taxon>Hyphomicrobiales</taxon>
        <taxon>Nitrobacteraceae</taxon>
        <taxon>Afipia</taxon>
    </lineage>
</organism>